<evidence type="ECO:0000313" key="3">
    <source>
        <dbReference type="Proteomes" id="UP000054324"/>
    </source>
</evidence>
<gene>
    <name evidence="2" type="ORF">T265_13673</name>
</gene>
<evidence type="ECO:0000259" key="1">
    <source>
        <dbReference type="Pfam" id="PF00026"/>
    </source>
</evidence>
<feature type="domain" description="Peptidase A1" evidence="1">
    <location>
        <begin position="2"/>
        <end position="83"/>
    </location>
</feature>
<dbReference type="InterPro" id="IPR033121">
    <property type="entry name" value="PEPTIDASE_A1"/>
</dbReference>
<dbReference type="InterPro" id="IPR021109">
    <property type="entry name" value="Peptidase_aspartic_dom_sf"/>
</dbReference>
<feature type="non-terminal residue" evidence="2">
    <location>
        <position position="1"/>
    </location>
</feature>
<dbReference type="RefSeq" id="XP_009168218.1">
    <property type="nucleotide sequence ID" value="XM_009169954.1"/>
</dbReference>
<dbReference type="SUPFAM" id="SSF50630">
    <property type="entry name" value="Acid proteases"/>
    <property type="match status" value="1"/>
</dbReference>
<organism evidence="2 3">
    <name type="scientific">Opisthorchis viverrini</name>
    <name type="common">Southeast Asian liver fluke</name>
    <dbReference type="NCBI Taxonomy" id="6198"/>
    <lineage>
        <taxon>Eukaryota</taxon>
        <taxon>Metazoa</taxon>
        <taxon>Spiralia</taxon>
        <taxon>Lophotrochozoa</taxon>
        <taxon>Platyhelminthes</taxon>
        <taxon>Trematoda</taxon>
        <taxon>Digenea</taxon>
        <taxon>Opisthorchiida</taxon>
        <taxon>Opisthorchiata</taxon>
        <taxon>Opisthorchiidae</taxon>
        <taxon>Opisthorchis</taxon>
    </lineage>
</organism>
<dbReference type="GeneID" id="20327840"/>
<proteinExistence type="predicted"/>
<keyword evidence="3" id="KW-1185">Reference proteome</keyword>
<dbReference type="AlphaFoldDB" id="A0A074ZL26"/>
<dbReference type="EMBL" id="KL596708">
    <property type="protein sequence ID" value="KER28058.1"/>
    <property type="molecule type" value="Genomic_DNA"/>
</dbReference>
<reference evidence="2 3" key="1">
    <citation type="submission" date="2013-11" db="EMBL/GenBank/DDBJ databases">
        <title>Opisthorchis viverrini - life in the bile duct.</title>
        <authorList>
            <person name="Young N.D."/>
            <person name="Nagarajan N."/>
            <person name="Lin S.J."/>
            <person name="Korhonen P.K."/>
            <person name="Jex A.R."/>
            <person name="Hall R.S."/>
            <person name="Safavi-Hemami H."/>
            <person name="Kaewkong W."/>
            <person name="Bertrand D."/>
            <person name="Gao S."/>
            <person name="Seet Q."/>
            <person name="Wongkham S."/>
            <person name="Teh B.T."/>
            <person name="Wongkham C."/>
            <person name="Intapan P.M."/>
            <person name="Maleewong W."/>
            <person name="Yang X."/>
            <person name="Hu M."/>
            <person name="Wang Z."/>
            <person name="Hofmann A."/>
            <person name="Sternberg P.W."/>
            <person name="Tan P."/>
            <person name="Wang J."/>
            <person name="Gasser R.B."/>
        </authorList>
    </citation>
    <scope>NUCLEOTIDE SEQUENCE [LARGE SCALE GENOMIC DNA]</scope>
</reference>
<sequence length="116" mass="13222">LGRFTITDFVFGAAEEIKGCSVQDTYDGVFGMAPTGTHEGVEHTFLDGLFQRSLIDHREFGLFFREAMEGRNYMVIGKVAREYMPREAYPVRTLNEPGLCVLVFQGHGRKKLHGYW</sequence>
<dbReference type="Proteomes" id="UP000054324">
    <property type="component" value="Unassembled WGS sequence"/>
</dbReference>
<dbReference type="KEGG" id="ovi:T265_13673"/>
<protein>
    <recommendedName>
        <fullName evidence="1">Peptidase A1 domain-containing protein</fullName>
    </recommendedName>
</protein>
<dbReference type="Gene3D" id="2.40.70.10">
    <property type="entry name" value="Acid Proteases"/>
    <property type="match status" value="1"/>
</dbReference>
<name>A0A074ZL26_OPIVI</name>
<dbReference type="Pfam" id="PF00026">
    <property type="entry name" value="Asp"/>
    <property type="match status" value="1"/>
</dbReference>
<dbReference type="CTD" id="20327840"/>
<accession>A0A074ZL26</accession>
<evidence type="ECO:0000313" key="2">
    <source>
        <dbReference type="EMBL" id="KER28058.1"/>
    </source>
</evidence>